<sequence length="50" mass="4989">MNPIISSPGTGVQQRANLTKTSSEPSTSTALLDLLVAGARVGSTSMVVSG</sequence>
<evidence type="ECO:0000256" key="1">
    <source>
        <dbReference type="SAM" id="MobiDB-lite"/>
    </source>
</evidence>
<name>A0A6J7U6E0_9ZZZZ</name>
<proteinExistence type="predicted"/>
<dbReference type="EMBL" id="CAFBQN010000097">
    <property type="protein sequence ID" value="CAB5061355.1"/>
    <property type="molecule type" value="Genomic_DNA"/>
</dbReference>
<dbReference type="AlphaFoldDB" id="A0A6J7U6E0"/>
<gene>
    <name evidence="2" type="ORF">UFOPK4319_01017</name>
</gene>
<accession>A0A6J7U6E0</accession>
<feature type="region of interest" description="Disordered" evidence="1">
    <location>
        <begin position="1"/>
        <end position="27"/>
    </location>
</feature>
<reference evidence="2" key="1">
    <citation type="submission" date="2020-05" db="EMBL/GenBank/DDBJ databases">
        <authorList>
            <person name="Chiriac C."/>
            <person name="Salcher M."/>
            <person name="Ghai R."/>
            <person name="Kavagutti S V."/>
        </authorList>
    </citation>
    <scope>NUCLEOTIDE SEQUENCE</scope>
</reference>
<protein>
    <submittedName>
        <fullName evidence="2">Unannotated protein</fullName>
    </submittedName>
</protein>
<evidence type="ECO:0000313" key="2">
    <source>
        <dbReference type="EMBL" id="CAB5061355.1"/>
    </source>
</evidence>
<organism evidence="2">
    <name type="scientific">freshwater metagenome</name>
    <dbReference type="NCBI Taxonomy" id="449393"/>
    <lineage>
        <taxon>unclassified sequences</taxon>
        <taxon>metagenomes</taxon>
        <taxon>ecological metagenomes</taxon>
    </lineage>
</organism>